<dbReference type="Pfam" id="PF04447">
    <property type="entry name" value="dATP-dGTP_PPHyd"/>
    <property type="match status" value="1"/>
</dbReference>
<accession>A0A3V9CHU8</accession>
<feature type="domain" description="dATP/dGTP diphosphohydrolase MazZ" evidence="1">
    <location>
        <begin position="160"/>
        <end position="256"/>
    </location>
</feature>
<evidence type="ECO:0000313" key="4">
    <source>
        <dbReference type="EMBL" id="HAF7998955.1"/>
    </source>
</evidence>
<gene>
    <name evidence="2" type="ORF">G4179_004493</name>
    <name evidence="4" type="ORF">G9374_004669</name>
    <name evidence="3" type="ORF">G9W26_004410</name>
</gene>
<protein>
    <submittedName>
        <fullName evidence="3">DUF550 domain-containing protein</fullName>
    </submittedName>
</protein>
<reference evidence="3" key="1">
    <citation type="journal article" date="2018" name="Genome Biol.">
        <title>SKESA: strategic k-mer extension for scrupulous assemblies.</title>
        <authorList>
            <person name="Souvorov A."/>
            <person name="Agarwala R."/>
            <person name="Lipman D.J."/>
        </authorList>
    </citation>
    <scope>NUCLEOTIDE SEQUENCE</scope>
    <source>
        <strain evidence="2">2012K-0627</strain>
        <strain evidence="4">2012K-0628</strain>
        <strain evidence="3">2012K-0644</strain>
    </source>
</reference>
<proteinExistence type="predicted"/>
<dbReference type="EMBL" id="DAATUZ010000028">
    <property type="protein sequence ID" value="HAF0231957.1"/>
    <property type="molecule type" value="Genomic_DNA"/>
</dbReference>
<name>A0A3V9CHU8_SALEN</name>
<evidence type="ECO:0000313" key="3">
    <source>
        <dbReference type="EMBL" id="HAF0231957.1"/>
    </source>
</evidence>
<sequence length="389" mass="43489">MTTITSKFTKERLIDWAVVAVAERGRDLKDAPESVEAAANLKLAEIALAALTAEPVAYNQVQRDMMKDIIVRKMGGNLAGEKLVMDDIHAVTMALIDAGFRTAPPVQETGVYKDMLNIIGLLEKNEWAEHCTNTVLGSLLESEITRLVSKEQQAPERERIRRKHAEWSDKTFGDVGPVGPLKHLSKEALEAAADPSDPLEWADMQFLLWDAQRRMGISDEFITRAMIEKLEINKTRQWPEPKDGEPRLHIKEQPESVVPEECPAELPYAQVKEVADLFALCWQSGEVVTYTPDPEKAIIWLNNYSGTCVQEYVKLERLQEALAGNSPVTPDGYALVPVEPTDEMIVAAMDSDDVTYNESDDTVFYVHHREIYKAMLAAAPKPETGPCTK</sequence>
<dbReference type="AlphaFoldDB" id="A0A3V9CHU8"/>
<reference evidence="3" key="2">
    <citation type="submission" date="2018-07" db="EMBL/GenBank/DDBJ databases">
        <authorList>
            <consortium name="NCBI Pathogen Detection Project"/>
        </authorList>
    </citation>
    <scope>NUCLEOTIDE SEQUENCE</scope>
    <source>
        <strain evidence="2">2012K-0627</strain>
        <strain evidence="4">2012K-0628</strain>
        <strain evidence="3">2012K-0644</strain>
    </source>
</reference>
<organism evidence="3">
    <name type="scientific">Salmonella enteritidis</name>
    <dbReference type="NCBI Taxonomy" id="149539"/>
    <lineage>
        <taxon>Bacteria</taxon>
        <taxon>Pseudomonadati</taxon>
        <taxon>Pseudomonadota</taxon>
        <taxon>Gammaproteobacteria</taxon>
        <taxon>Enterobacterales</taxon>
        <taxon>Enterobacteriaceae</taxon>
        <taxon>Salmonella</taxon>
    </lineage>
</organism>
<evidence type="ECO:0000259" key="1">
    <source>
        <dbReference type="Pfam" id="PF04447"/>
    </source>
</evidence>
<evidence type="ECO:0000313" key="2">
    <source>
        <dbReference type="EMBL" id="HAE9951741.1"/>
    </source>
</evidence>
<comment type="caution">
    <text evidence="3">The sequence shown here is derived from an EMBL/GenBank/DDBJ whole genome shotgun (WGS) entry which is preliminary data.</text>
</comment>
<dbReference type="EMBL" id="DAAWIF010000054">
    <property type="protein sequence ID" value="HAF7998955.1"/>
    <property type="molecule type" value="Genomic_DNA"/>
</dbReference>
<dbReference type="InterPro" id="IPR007538">
    <property type="entry name" value="dATP/dGTP_dipphydrolase_MazZ"/>
</dbReference>
<dbReference type="EMBL" id="DAATSS010000031">
    <property type="protein sequence ID" value="HAE9951741.1"/>
    <property type="molecule type" value="Genomic_DNA"/>
</dbReference>